<reference evidence="2" key="1">
    <citation type="journal article" date="2023" name="Nat. Plants">
        <title>Single-cell RNA sequencing provides a high-resolution roadmap for understanding the multicellular compartmentation of specialized metabolism.</title>
        <authorList>
            <person name="Sun S."/>
            <person name="Shen X."/>
            <person name="Li Y."/>
            <person name="Li Y."/>
            <person name="Wang S."/>
            <person name="Li R."/>
            <person name="Zhang H."/>
            <person name="Shen G."/>
            <person name="Guo B."/>
            <person name="Wei J."/>
            <person name="Xu J."/>
            <person name="St-Pierre B."/>
            <person name="Chen S."/>
            <person name="Sun C."/>
        </authorList>
    </citation>
    <scope>NUCLEOTIDE SEQUENCE [LARGE SCALE GENOMIC DNA]</scope>
</reference>
<proteinExistence type="predicted"/>
<organism evidence="1 2">
    <name type="scientific">Catharanthus roseus</name>
    <name type="common">Madagascar periwinkle</name>
    <name type="synonym">Vinca rosea</name>
    <dbReference type="NCBI Taxonomy" id="4058"/>
    <lineage>
        <taxon>Eukaryota</taxon>
        <taxon>Viridiplantae</taxon>
        <taxon>Streptophyta</taxon>
        <taxon>Embryophyta</taxon>
        <taxon>Tracheophyta</taxon>
        <taxon>Spermatophyta</taxon>
        <taxon>Magnoliopsida</taxon>
        <taxon>eudicotyledons</taxon>
        <taxon>Gunneridae</taxon>
        <taxon>Pentapetalae</taxon>
        <taxon>asterids</taxon>
        <taxon>lamiids</taxon>
        <taxon>Gentianales</taxon>
        <taxon>Apocynaceae</taxon>
        <taxon>Rauvolfioideae</taxon>
        <taxon>Vinceae</taxon>
        <taxon>Catharanthinae</taxon>
        <taxon>Catharanthus</taxon>
    </lineage>
</organism>
<sequence>MGRKIEMKKIEDNAKCQVTFAKRRNSLLKKAEEIKVSCDVDVALVAFSPAGRISQFSNKERMEDFLLRYTSLPAEKRLGNFEVDPDQSSLQQISWAENNVLQAIETIKLGQKEKLARENEGGNNFHPGGSISPVLPQQLQMDTPNIISEEKLKEILDKGKAKVAGDGYITTENNYHILEASGRNRMGISIQEPNETFNRQTFVPPPQINAEQYFAQQYPPLNYDHDFQLWEQAQLNASFESFYMGESSNSSIVQANNNFGHGNLYAIPEYDENGNNGFNSKDDNMFPPPSSGV</sequence>
<name>A0ACC0BBD0_CATRO</name>
<comment type="caution">
    <text evidence="1">The sequence shown here is derived from an EMBL/GenBank/DDBJ whole genome shotgun (WGS) entry which is preliminary data.</text>
</comment>
<dbReference type="EMBL" id="CM044704">
    <property type="protein sequence ID" value="KAI5669936.1"/>
    <property type="molecule type" value="Genomic_DNA"/>
</dbReference>
<keyword evidence="2" id="KW-1185">Reference proteome</keyword>
<protein>
    <submittedName>
        <fullName evidence="1">Uncharacterized protein</fullName>
    </submittedName>
</protein>
<accession>A0ACC0BBD0</accession>
<evidence type="ECO:0000313" key="1">
    <source>
        <dbReference type="EMBL" id="KAI5669936.1"/>
    </source>
</evidence>
<dbReference type="Proteomes" id="UP001060085">
    <property type="component" value="Linkage Group LG04"/>
</dbReference>
<evidence type="ECO:0000313" key="2">
    <source>
        <dbReference type="Proteomes" id="UP001060085"/>
    </source>
</evidence>
<gene>
    <name evidence="1" type="ORF">M9H77_19789</name>
</gene>